<reference evidence="5" key="1">
    <citation type="submission" date="2022-02" db="EMBL/GenBank/DDBJ databases">
        <authorList>
            <person name="Henning P.M."/>
            <person name="McCubbin A.G."/>
            <person name="Shore J.S."/>
        </authorList>
    </citation>
    <scope>NUCLEOTIDE SEQUENCE</scope>
    <source>
        <strain evidence="5">F60SS</strain>
        <tissue evidence="5">Leaves</tissue>
    </source>
</reference>
<name>A0A9Q0FLH8_9ROSI</name>
<evidence type="ECO:0000313" key="6">
    <source>
        <dbReference type="Proteomes" id="UP001141552"/>
    </source>
</evidence>
<dbReference type="OrthoDB" id="889519at2759"/>
<evidence type="ECO:0000259" key="4">
    <source>
        <dbReference type="PROSITE" id="PS01031"/>
    </source>
</evidence>
<dbReference type="PANTHER" id="PTHR11527">
    <property type="entry name" value="HEAT-SHOCK PROTEIN 20 FAMILY MEMBER"/>
    <property type="match status" value="1"/>
</dbReference>
<sequence length="158" mass="17821">MSIIRHRVPYSYSPFKFDVFDPFHDLHHGGGGSSSPLSTFFNNGPTAPLMSIKMYSKETPEEYVYRADLPGLGKDEVKVEVEGGNVLRITGQRVVEKEEKSDGWYHMERSGGKFVRCFGLPENAKADKMKTSMEDGVLTITVPKKEMSRKMAKPIPIY</sequence>
<comment type="similarity">
    <text evidence="2 3">Belongs to the small heat shock protein (HSP20) family.</text>
</comment>
<keyword evidence="6" id="KW-1185">Reference proteome</keyword>
<dbReference type="PROSITE" id="PS01031">
    <property type="entry name" value="SHSP"/>
    <property type="match status" value="1"/>
</dbReference>
<dbReference type="InterPro" id="IPR031107">
    <property type="entry name" value="Small_HSP"/>
</dbReference>
<evidence type="ECO:0000256" key="3">
    <source>
        <dbReference type="RuleBase" id="RU003616"/>
    </source>
</evidence>
<evidence type="ECO:0000256" key="1">
    <source>
        <dbReference type="ARBA" id="ARBA00023016"/>
    </source>
</evidence>
<proteinExistence type="inferred from homology"/>
<dbReference type="Pfam" id="PF00011">
    <property type="entry name" value="HSP20"/>
    <property type="match status" value="1"/>
</dbReference>
<dbReference type="CDD" id="cd06472">
    <property type="entry name" value="ACD_ScHsp26_like"/>
    <property type="match status" value="1"/>
</dbReference>
<dbReference type="InterPro" id="IPR002068">
    <property type="entry name" value="A-crystallin/Hsp20_dom"/>
</dbReference>
<keyword evidence="1" id="KW-0346">Stress response</keyword>
<dbReference type="SUPFAM" id="SSF49764">
    <property type="entry name" value="HSP20-like chaperones"/>
    <property type="match status" value="1"/>
</dbReference>
<accession>A0A9Q0FLH8</accession>
<dbReference type="EMBL" id="JAKUCV010004917">
    <property type="protein sequence ID" value="KAJ4833558.1"/>
    <property type="molecule type" value="Genomic_DNA"/>
</dbReference>
<comment type="caution">
    <text evidence="5">The sequence shown here is derived from an EMBL/GenBank/DDBJ whole genome shotgun (WGS) entry which is preliminary data.</text>
</comment>
<dbReference type="AlphaFoldDB" id="A0A9Q0FLH8"/>
<evidence type="ECO:0000313" key="5">
    <source>
        <dbReference type="EMBL" id="KAJ4833558.1"/>
    </source>
</evidence>
<dbReference type="Proteomes" id="UP001141552">
    <property type="component" value="Unassembled WGS sequence"/>
</dbReference>
<evidence type="ECO:0000256" key="2">
    <source>
        <dbReference type="PROSITE-ProRule" id="PRU00285"/>
    </source>
</evidence>
<reference evidence="5" key="2">
    <citation type="journal article" date="2023" name="Plants (Basel)">
        <title>Annotation of the Turnera subulata (Passifloraceae) Draft Genome Reveals the S-Locus Evolved after the Divergence of Turneroideae from Passifloroideae in a Stepwise Manner.</title>
        <authorList>
            <person name="Henning P.M."/>
            <person name="Roalson E.H."/>
            <person name="Mir W."/>
            <person name="McCubbin A.G."/>
            <person name="Shore J.S."/>
        </authorList>
    </citation>
    <scope>NUCLEOTIDE SEQUENCE</scope>
    <source>
        <strain evidence="5">F60SS</strain>
    </source>
</reference>
<dbReference type="InterPro" id="IPR008978">
    <property type="entry name" value="HSP20-like_chaperone"/>
</dbReference>
<dbReference type="Gene3D" id="2.60.40.790">
    <property type="match status" value="1"/>
</dbReference>
<organism evidence="5 6">
    <name type="scientific">Turnera subulata</name>
    <dbReference type="NCBI Taxonomy" id="218843"/>
    <lineage>
        <taxon>Eukaryota</taxon>
        <taxon>Viridiplantae</taxon>
        <taxon>Streptophyta</taxon>
        <taxon>Embryophyta</taxon>
        <taxon>Tracheophyta</taxon>
        <taxon>Spermatophyta</taxon>
        <taxon>Magnoliopsida</taxon>
        <taxon>eudicotyledons</taxon>
        <taxon>Gunneridae</taxon>
        <taxon>Pentapetalae</taxon>
        <taxon>rosids</taxon>
        <taxon>fabids</taxon>
        <taxon>Malpighiales</taxon>
        <taxon>Passifloraceae</taxon>
        <taxon>Turnera</taxon>
    </lineage>
</organism>
<gene>
    <name evidence="5" type="ORF">Tsubulata_022489</name>
</gene>
<protein>
    <recommendedName>
        <fullName evidence="4">SHSP domain-containing protein</fullName>
    </recommendedName>
</protein>
<feature type="domain" description="SHSP" evidence="4">
    <location>
        <begin position="45"/>
        <end position="158"/>
    </location>
</feature>